<reference evidence="2" key="1">
    <citation type="submission" date="2021-03" db="EMBL/GenBank/DDBJ databases">
        <authorList>
            <person name="Jaffe A."/>
        </authorList>
    </citation>
    <scope>NUCLEOTIDE SEQUENCE</scope>
    <source>
        <strain evidence="2">RIFCSPLOWO2_01_FULL_AR10_48_17</strain>
    </source>
</reference>
<dbReference type="AlphaFoldDB" id="A0A8T4LEI4"/>
<dbReference type="Gene3D" id="3.40.50.150">
    <property type="entry name" value="Vaccinia Virus protein VP39"/>
    <property type="match status" value="1"/>
</dbReference>
<sequence length="193" mass="21961">MKQIKPSGSWLILGVGDGRYIPEIGMTTHGLVATDIDSNTLRKLRATAREQVSRFTCKRLDVTRNFSFSDQYFDGVLCTGTLHLFKPKRLRHVVKETKRVLKPGGQLLFDFATNVRRQRNGETIEHKKGASQYRLTEAKKIWKKTLIGFESRISSHDVPLQKIGTGSRAYFFSSKYLLIHATKKTNENKSCLG</sequence>
<organism evidence="2 3">
    <name type="scientific">Candidatus Iainarchaeum sp</name>
    <dbReference type="NCBI Taxonomy" id="3101447"/>
    <lineage>
        <taxon>Archaea</taxon>
        <taxon>Candidatus Iainarchaeota</taxon>
        <taxon>Candidatus Iainarchaeia</taxon>
        <taxon>Candidatus Iainarchaeales</taxon>
        <taxon>Candidatus Iainarchaeaceae</taxon>
        <taxon>Candidatus Iainarchaeum</taxon>
    </lineage>
</organism>
<dbReference type="EMBL" id="JAGVWC010000008">
    <property type="protein sequence ID" value="MBS3061306.1"/>
    <property type="molecule type" value="Genomic_DNA"/>
</dbReference>
<dbReference type="Pfam" id="PF13649">
    <property type="entry name" value="Methyltransf_25"/>
    <property type="match status" value="1"/>
</dbReference>
<reference evidence="2" key="2">
    <citation type="submission" date="2021-05" db="EMBL/GenBank/DDBJ databases">
        <title>Protein family content uncovers lineage relationships and bacterial pathway maintenance mechanisms in DPANN archaea.</title>
        <authorList>
            <person name="Castelle C.J."/>
            <person name="Meheust R."/>
            <person name="Jaffe A.L."/>
            <person name="Seitz K."/>
            <person name="Gong X."/>
            <person name="Baker B.J."/>
            <person name="Banfield J.F."/>
        </authorList>
    </citation>
    <scope>NUCLEOTIDE SEQUENCE</scope>
    <source>
        <strain evidence="2">RIFCSPLOWO2_01_FULL_AR10_48_17</strain>
    </source>
</reference>
<accession>A0A8T4LEI4</accession>
<dbReference type="SUPFAM" id="SSF53335">
    <property type="entry name" value="S-adenosyl-L-methionine-dependent methyltransferases"/>
    <property type="match status" value="1"/>
</dbReference>
<evidence type="ECO:0000259" key="1">
    <source>
        <dbReference type="Pfam" id="PF13649"/>
    </source>
</evidence>
<keyword evidence="2" id="KW-0489">Methyltransferase</keyword>
<feature type="domain" description="Methyltransferase" evidence="1">
    <location>
        <begin position="13"/>
        <end position="105"/>
    </location>
</feature>
<gene>
    <name evidence="2" type="ORF">J4215_01870</name>
</gene>
<name>A0A8T4LEI4_9ARCH</name>
<dbReference type="GO" id="GO:0032259">
    <property type="term" value="P:methylation"/>
    <property type="evidence" value="ECO:0007669"/>
    <property type="project" value="UniProtKB-KW"/>
</dbReference>
<dbReference type="CDD" id="cd02440">
    <property type="entry name" value="AdoMet_MTases"/>
    <property type="match status" value="1"/>
</dbReference>
<proteinExistence type="predicted"/>
<protein>
    <submittedName>
        <fullName evidence="2">Class I SAM-dependent methyltransferase</fullName>
    </submittedName>
</protein>
<dbReference type="InterPro" id="IPR041698">
    <property type="entry name" value="Methyltransf_25"/>
</dbReference>
<comment type="caution">
    <text evidence="2">The sequence shown here is derived from an EMBL/GenBank/DDBJ whole genome shotgun (WGS) entry which is preliminary data.</text>
</comment>
<evidence type="ECO:0000313" key="2">
    <source>
        <dbReference type="EMBL" id="MBS3061306.1"/>
    </source>
</evidence>
<evidence type="ECO:0000313" key="3">
    <source>
        <dbReference type="Proteomes" id="UP000675968"/>
    </source>
</evidence>
<dbReference type="Proteomes" id="UP000675968">
    <property type="component" value="Unassembled WGS sequence"/>
</dbReference>
<dbReference type="GO" id="GO:0008168">
    <property type="term" value="F:methyltransferase activity"/>
    <property type="evidence" value="ECO:0007669"/>
    <property type="project" value="UniProtKB-KW"/>
</dbReference>
<keyword evidence="2" id="KW-0808">Transferase</keyword>
<dbReference type="InterPro" id="IPR029063">
    <property type="entry name" value="SAM-dependent_MTases_sf"/>
</dbReference>